<dbReference type="CDD" id="cd07771">
    <property type="entry name" value="ASKHA_NBD_FGGY_RhaB-like"/>
    <property type="match status" value="1"/>
</dbReference>
<dbReference type="AlphaFoldDB" id="A0A6H9Z5W6"/>
<dbReference type="Gene3D" id="3.30.420.40">
    <property type="match status" value="2"/>
</dbReference>
<keyword evidence="10" id="KW-1185">Reference proteome</keyword>
<keyword evidence="5" id="KW-0067">ATP-binding</keyword>
<accession>A0A6H9Z5W6</accession>
<name>A0A6H9Z5W6_9ACTN</name>
<keyword evidence="2" id="KW-0808">Transferase</keyword>
<dbReference type="GO" id="GO:0005524">
    <property type="term" value="F:ATP binding"/>
    <property type="evidence" value="ECO:0007669"/>
    <property type="project" value="UniProtKB-KW"/>
</dbReference>
<organism evidence="9 10">
    <name type="scientific">Actinomadura rudentiformis</name>
    <dbReference type="NCBI Taxonomy" id="359158"/>
    <lineage>
        <taxon>Bacteria</taxon>
        <taxon>Bacillati</taxon>
        <taxon>Actinomycetota</taxon>
        <taxon>Actinomycetes</taxon>
        <taxon>Streptosporangiales</taxon>
        <taxon>Thermomonosporaceae</taxon>
        <taxon>Actinomadura</taxon>
    </lineage>
</organism>
<dbReference type="RefSeq" id="WP_151560110.1">
    <property type="nucleotide sequence ID" value="NZ_WBMT01000004.1"/>
</dbReference>
<dbReference type="InterPro" id="IPR018484">
    <property type="entry name" value="FGGY_N"/>
</dbReference>
<dbReference type="Pfam" id="PF00370">
    <property type="entry name" value="FGGY_N"/>
    <property type="match status" value="1"/>
</dbReference>
<reference evidence="9 10" key="1">
    <citation type="submission" date="2019-09" db="EMBL/GenBank/DDBJ databases">
        <title>Actinomadura physcomitrii sp. nov., a novel actinomycete isolated from moss [Physcomitrium sphaericum (Ludw) Fuernr].</title>
        <authorList>
            <person name="Zhuang X."/>
            <person name="Liu C."/>
        </authorList>
    </citation>
    <scope>NUCLEOTIDE SEQUENCE [LARGE SCALE GENOMIC DNA]</scope>
    <source>
        <strain evidence="9 10">HMC1</strain>
    </source>
</reference>
<dbReference type="Pfam" id="PF02782">
    <property type="entry name" value="FGGY_C"/>
    <property type="match status" value="1"/>
</dbReference>
<gene>
    <name evidence="9" type="ORF">F8566_11365</name>
</gene>
<sequence length="479" mass="51629">MTTFAAVDLGASSGRVITADVGPDRLDITEVHRFANRPARVNGTLHWDVLGLYRDIVDGLTRIESDRLASVGIDSWAVDYGLLDQEGRLLGNPVHYRDERTAAVIDKVHARVSAERLYQINGLQFLPFNTLYQLAAEPFLAQADTFLLIPDLISFWLTGERGAEWTNASTTGLWQARTGGWSDELIGALGLPRKIFPDLRVPGSPAGRLVDLGRLTGTPVTTVASHDTASAIAAIPVTDPKFAYISCGTWSLAGVEVDAPILSEEGRAANFTNEAGVDGTVRYLRNIMGLWLLTESLRTWNLAASDLPALLERAAEVPALRRVIDPNDPSFVSPGDIPARIASYCERTHQPVPHTRAEYVRCILDSLALGHRTVIRQAAQLSGHEVEVVHLVGGGSHNPLLCQLTADALGLPVIAGPAEATALGNIGVQARAAGLIGDLSELRALMARTQPLRRYEPTGSLTSWENAAKTLASRTNELA</sequence>
<evidence type="ECO:0000256" key="2">
    <source>
        <dbReference type="ARBA" id="ARBA00022679"/>
    </source>
</evidence>
<proteinExistence type="inferred from homology"/>
<keyword evidence="4 9" id="KW-0418">Kinase</keyword>
<evidence type="ECO:0000256" key="4">
    <source>
        <dbReference type="ARBA" id="ARBA00022777"/>
    </source>
</evidence>
<evidence type="ECO:0000256" key="1">
    <source>
        <dbReference type="ARBA" id="ARBA00009156"/>
    </source>
</evidence>
<keyword evidence="3" id="KW-0547">Nucleotide-binding</keyword>
<keyword evidence="6" id="KW-0684">Rhamnose metabolism</keyword>
<evidence type="ECO:0000256" key="3">
    <source>
        <dbReference type="ARBA" id="ARBA00022741"/>
    </source>
</evidence>
<evidence type="ECO:0000259" key="8">
    <source>
        <dbReference type="Pfam" id="PF02782"/>
    </source>
</evidence>
<comment type="caution">
    <text evidence="9">The sequence shown here is derived from an EMBL/GenBank/DDBJ whole genome shotgun (WGS) entry which is preliminary data.</text>
</comment>
<dbReference type="InterPro" id="IPR050406">
    <property type="entry name" value="FGGY_Carb_Kinase"/>
</dbReference>
<feature type="domain" description="Carbohydrate kinase FGGY C-terminal" evidence="8">
    <location>
        <begin position="243"/>
        <end position="433"/>
    </location>
</feature>
<dbReference type="GO" id="GO:0008993">
    <property type="term" value="F:rhamnulokinase activity"/>
    <property type="evidence" value="ECO:0007669"/>
    <property type="project" value="InterPro"/>
</dbReference>
<feature type="domain" description="Carbohydrate kinase FGGY N-terminal" evidence="7">
    <location>
        <begin position="6"/>
        <end position="230"/>
    </location>
</feature>
<dbReference type="InterPro" id="IPR018485">
    <property type="entry name" value="FGGY_C"/>
</dbReference>
<evidence type="ECO:0000256" key="6">
    <source>
        <dbReference type="ARBA" id="ARBA00023308"/>
    </source>
</evidence>
<dbReference type="EMBL" id="WBMT01000004">
    <property type="protein sequence ID" value="KAB2350362.1"/>
    <property type="molecule type" value="Genomic_DNA"/>
</dbReference>
<dbReference type="SUPFAM" id="SSF53067">
    <property type="entry name" value="Actin-like ATPase domain"/>
    <property type="match status" value="2"/>
</dbReference>
<dbReference type="InterPro" id="IPR013449">
    <property type="entry name" value="Rhamnulokinase"/>
</dbReference>
<dbReference type="PANTHER" id="PTHR43095">
    <property type="entry name" value="SUGAR KINASE"/>
    <property type="match status" value="1"/>
</dbReference>
<dbReference type="InterPro" id="IPR043129">
    <property type="entry name" value="ATPase_NBD"/>
</dbReference>
<evidence type="ECO:0000313" key="9">
    <source>
        <dbReference type="EMBL" id="KAB2350362.1"/>
    </source>
</evidence>
<comment type="similarity">
    <text evidence="1">Belongs to the FGGY kinase family.</text>
</comment>
<evidence type="ECO:0000259" key="7">
    <source>
        <dbReference type="Pfam" id="PF00370"/>
    </source>
</evidence>
<dbReference type="OrthoDB" id="9761504at2"/>
<dbReference type="GO" id="GO:0019301">
    <property type="term" value="P:rhamnose catabolic process"/>
    <property type="evidence" value="ECO:0007669"/>
    <property type="project" value="InterPro"/>
</dbReference>
<protein>
    <submittedName>
        <fullName evidence="9">Rhamnulokinase</fullName>
    </submittedName>
</protein>
<dbReference type="Proteomes" id="UP000468735">
    <property type="component" value="Unassembled WGS sequence"/>
</dbReference>
<evidence type="ECO:0000256" key="5">
    <source>
        <dbReference type="ARBA" id="ARBA00022840"/>
    </source>
</evidence>
<evidence type="ECO:0000313" key="10">
    <source>
        <dbReference type="Proteomes" id="UP000468735"/>
    </source>
</evidence>